<dbReference type="PRINTS" id="PR00111">
    <property type="entry name" value="ABHYDROLASE"/>
</dbReference>
<organism evidence="2 3">
    <name type="scientific">Chloropicon primus</name>
    <dbReference type="NCBI Taxonomy" id="1764295"/>
    <lineage>
        <taxon>Eukaryota</taxon>
        <taxon>Viridiplantae</taxon>
        <taxon>Chlorophyta</taxon>
        <taxon>Chloropicophyceae</taxon>
        <taxon>Chloropicales</taxon>
        <taxon>Chloropicaceae</taxon>
        <taxon>Chloropicon</taxon>
    </lineage>
</organism>
<dbReference type="Proteomes" id="UP000316726">
    <property type="component" value="Chromosome 8"/>
</dbReference>
<reference evidence="2 3" key="1">
    <citation type="submission" date="2018-07" db="EMBL/GenBank/DDBJ databases">
        <title>The complete nuclear genome of the prasinophyte Chloropicon primus (CCMP1205).</title>
        <authorList>
            <person name="Pombert J.-F."/>
            <person name="Otis C."/>
            <person name="Turmel M."/>
            <person name="Lemieux C."/>
        </authorList>
    </citation>
    <scope>NUCLEOTIDE SEQUENCE [LARGE SCALE GENOMIC DNA]</scope>
    <source>
        <strain evidence="2 3">CCMP1205</strain>
    </source>
</reference>
<feature type="domain" description="AB hydrolase-1" evidence="1">
    <location>
        <begin position="107"/>
        <end position="339"/>
    </location>
</feature>
<dbReference type="InterPro" id="IPR000073">
    <property type="entry name" value="AB_hydrolase_1"/>
</dbReference>
<dbReference type="PANTHER" id="PTHR43689:SF8">
    <property type="entry name" value="ALPHA_BETA-HYDROLASES SUPERFAMILY PROTEIN"/>
    <property type="match status" value="1"/>
</dbReference>
<gene>
    <name evidence="2" type="ORF">A3770_08p51120</name>
</gene>
<evidence type="ECO:0000313" key="2">
    <source>
        <dbReference type="EMBL" id="QDZ22594.1"/>
    </source>
</evidence>
<accession>A0A5B8MRP5</accession>
<dbReference type="STRING" id="1764295.A0A5B8MRP5"/>
<dbReference type="GO" id="GO:0016787">
    <property type="term" value="F:hydrolase activity"/>
    <property type="evidence" value="ECO:0007669"/>
    <property type="project" value="UniProtKB-KW"/>
</dbReference>
<keyword evidence="3" id="KW-1185">Reference proteome</keyword>
<evidence type="ECO:0000259" key="1">
    <source>
        <dbReference type="Pfam" id="PF00561"/>
    </source>
</evidence>
<name>A0A5B8MRP5_9CHLO</name>
<dbReference type="Gene3D" id="3.40.50.1820">
    <property type="entry name" value="alpha/beta hydrolase"/>
    <property type="match status" value="1"/>
</dbReference>
<dbReference type="AlphaFoldDB" id="A0A5B8MRP5"/>
<dbReference type="Pfam" id="PF00561">
    <property type="entry name" value="Abhydrolase_1"/>
    <property type="match status" value="1"/>
</dbReference>
<dbReference type="InterPro" id="IPR029058">
    <property type="entry name" value="AB_hydrolase_fold"/>
</dbReference>
<dbReference type="EMBL" id="CP031041">
    <property type="protein sequence ID" value="QDZ22594.1"/>
    <property type="molecule type" value="Genomic_DNA"/>
</dbReference>
<proteinExistence type="predicted"/>
<dbReference type="PANTHER" id="PTHR43689">
    <property type="entry name" value="HYDROLASE"/>
    <property type="match status" value="1"/>
</dbReference>
<dbReference type="OrthoDB" id="6431331at2759"/>
<dbReference type="SUPFAM" id="SSF53474">
    <property type="entry name" value="alpha/beta-Hydrolases"/>
    <property type="match status" value="1"/>
</dbReference>
<sequence>MASRGVTTSSRCCRPSLKGWSASLRKAQGSESRRSARRSGRGGAETCASVAASVTEVSVPMVGEVEEDACLEMVRRLKKVELSMDGHEESVSVSFVGPSTLGDASKPALLMLHGFDSSCLEFRRLFPLLEEEFSVYAVDVLGWGFTNSKGQDCGPKFKSSAVVEFIDKVVGSGGKVTVLGASLGGALAIDLAATRPDLVDKLVLVDAQGFQDGLGALQYLPDFLTKFFLEILRSVPLRNQANKMSYFRKDEFATEDALKIGRLHCFKDDWVSGNLTFIKSGGLAVSELIPRIQQQTLVVWGDNDEILPKEDKFRFVDAIPNSNLRIIAECGHVPHLEKPQELAFYIKEMHDRA</sequence>
<evidence type="ECO:0000313" key="3">
    <source>
        <dbReference type="Proteomes" id="UP000316726"/>
    </source>
</evidence>
<keyword evidence="2" id="KW-0378">Hydrolase</keyword>
<protein>
    <submittedName>
        <fullName evidence="2">Alpha/beta-hydrolase</fullName>
    </submittedName>
</protein>